<comment type="caution">
    <text evidence="6">The sequence shown here is derived from an EMBL/GenBank/DDBJ whole genome shotgun (WGS) entry which is preliminary data.</text>
</comment>
<accession>A0ABN9T9M1</accession>
<organism evidence="6 7">
    <name type="scientific">Prorocentrum cordatum</name>
    <dbReference type="NCBI Taxonomy" id="2364126"/>
    <lineage>
        <taxon>Eukaryota</taxon>
        <taxon>Sar</taxon>
        <taxon>Alveolata</taxon>
        <taxon>Dinophyceae</taxon>
        <taxon>Prorocentrales</taxon>
        <taxon>Prorocentraceae</taxon>
        <taxon>Prorocentrum</taxon>
    </lineage>
</organism>
<evidence type="ECO:0000259" key="5">
    <source>
        <dbReference type="PROSITE" id="PS50011"/>
    </source>
</evidence>
<keyword evidence="4" id="KW-0472">Membrane</keyword>
<keyword evidence="4" id="KW-0812">Transmembrane</keyword>
<dbReference type="SUPFAM" id="SSF56112">
    <property type="entry name" value="Protein kinase-like (PK-like)"/>
    <property type="match status" value="1"/>
</dbReference>
<proteinExistence type="predicted"/>
<evidence type="ECO:0000256" key="2">
    <source>
        <dbReference type="ARBA" id="ARBA00022840"/>
    </source>
</evidence>
<dbReference type="InterPro" id="IPR008271">
    <property type="entry name" value="Ser/Thr_kinase_AS"/>
</dbReference>
<feature type="transmembrane region" description="Helical" evidence="4">
    <location>
        <begin position="224"/>
        <end position="244"/>
    </location>
</feature>
<dbReference type="Proteomes" id="UP001189429">
    <property type="component" value="Unassembled WGS sequence"/>
</dbReference>
<dbReference type="InterPro" id="IPR011009">
    <property type="entry name" value="Kinase-like_dom_sf"/>
</dbReference>
<evidence type="ECO:0000313" key="6">
    <source>
        <dbReference type="EMBL" id="CAK0841855.1"/>
    </source>
</evidence>
<dbReference type="InterPro" id="IPR017441">
    <property type="entry name" value="Protein_kinase_ATP_BS"/>
</dbReference>
<dbReference type="PANTHER" id="PTHR44329:SF289">
    <property type="entry name" value="SERINE_THREONINE-PROTEIN KINASE VIK"/>
    <property type="match status" value="1"/>
</dbReference>
<reference evidence="6" key="1">
    <citation type="submission" date="2023-10" db="EMBL/GenBank/DDBJ databases">
        <authorList>
            <person name="Chen Y."/>
            <person name="Shah S."/>
            <person name="Dougan E. K."/>
            <person name="Thang M."/>
            <person name="Chan C."/>
        </authorList>
    </citation>
    <scope>NUCLEOTIDE SEQUENCE [LARGE SCALE GENOMIC DNA]</scope>
</reference>
<dbReference type="Pfam" id="PF00069">
    <property type="entry name" value="Pkinase"/>
    <property type="match status" value="1"/>
</dbReference>
<dbReference type="SMART" id="SM00220">
    <property type="entry name" value="S_TKc"/>
    <property type="match status" value="1"/>
</dbReference>
<keyword evidence="7" id="KW-1185">Reference proteome</keyword>
<dbReference type="Gene3D" id="3.30.200.20">
    <property type="entry name" value="Phosphorylase Kinase, domain 1"/>
    <property type="match status" value="1"/>
</dbReference>
<evidence type="ECO:0000256" key="4">
    <source>
        <dbReference type="SAM" id="Phobius"/>
    </source>
</evidence>
<feature type="domain" description="Protein kinase" evidence="5">
    <location>
        <begin position="320"/>
        <end position="585"/>
    </location>
</feature>
<dbReference type="PANTHER" id="PTHR44329">
    <property type="entry name" value="SERINE/THREONINE-PROTEIN KINASE TNNI3K-RELATED"/>
    <property type="match status" value="1"/>
</dbReference>
<protein>
    <recommendedName>
        <fullName evidence="5">Protein kinase domain-containing protein</fullName>
    </recommendedName>
</protein>
<dbReference type="PROSITE" id="PS50011">
    <property type="entry name" value="PROTEIN_KINASE_DOM"/>
    <property type="match status" value="1"/>
</dbReference>
<dbReference type="PROSITE" id="PS00107">
    <property type="entry name" value="PROTEIN_KINASE_ATP"/>
    <property type="match status" value="1"/>
</dbReference>
<dbReference type="InterPro" id="IPR051681">
    <property type="entry name" value="Ser/Thr_Kinases-Pseudokinases"/>
</dbReference>
<evidence type="ECO:0000256" key="1">
    <source>
        <dbReference type="ARBA" id="ARBA00022741"/>
    </source>
</evidence>
<dbReference type="Gene3D" id="1.10.510.10">
    <property type="entry name" value="Transferase(Phosphotransferase) domain 1"/>
    <property type="match status" value="1"/>
</dbReference>
<dbReference type="EMBL" id="CAUYUJ010014486">
    <property type="protein sequence ID" value="CAK0841855.1"/>
    <property type="molecule type" value="Genomic_DNA"/>
</dbReference>
<gene>
    <name evidence="6" type="ORF">PCOR1329_LOCUS36932</name>
</gene>
<feature type="transmembrane region" description="Helical" evidence="4">
    <location>
        <begin position="124"/>
        <end position="149"/>
    </location>
</feature>
<feature type="transmembrane region" description="Helical" evidence="4">
    <location>
        <begin position="89"/>
        <end position="112"/>
    </location>
</feature>
<keyword evidence="4" id="KW-1133">Transmembrane helix</keyword>
<keyword evidence="1 3" id="KW-0547">Nucleotide-binding</keyword>
<name>A0ABN9T9M1_9DINO</name>
<dbReference type="InterPro" id="IPR000719">
    <property type="entry name" value="Prot_kinase_dom"/>
</dbReference>
<sequence length="623" mass="69910">MMERCRCDGEWLGSEISLSWYTMKFRNRHDELGYVKYCAPRLRRNGFLGICFEIVVVVWLLAGVARIVFPGTCCLPPSRLAADPRWLVLVKIACLAVLLLLGLCYLVVHLVPRFTHLMGSFAREAFLVFVGCAAIVSAVSTGHFCLSQLLGNTLEDAEVIMAADKQHQLLMTMFVLTATHLMVPVRWYLLVPLELVSIFWYPFWVLLTSSWNDGSLTMGDHYSWYGQVTQFFIVVLFAMGKRYTECAERYLFKKYLSEKSLRVSTEFKLSSQLKVHAPSETPSHIVFANLGLSGELKQKVDCIVALGQKERWVLDAGVAIDQDRILGQGGFGKVCLARLHGTPTVVKMPLAPMHEWVGVGASHLQALANEIRLLRRLRHPNIVLFHGAVFFDRNTSFGLVLEYVDGVELNACVSRLSKTNCVWVCVDLSRALQYLHAQDPPIIHGDLKPSNLMIVQVFWKPRVKLIDFGLSRLITPNAWTNASSVGGTREWIPPEQIMDSRVQPTHQLDIFAFGSLAYFMEHGVPPMKGMSCDSEVLQDSRATLAWPSSARSFLTGRARDAVHACLHVSPGMRPRSIDDVRHPLEEAVEELKIDERPSAYDVSEVPRGADWSTISPEAAVSHN</sequence>
<dbReference type="CDD" id="cd14014">
    <property type="entry name" value="STKc_PknB_like"/>
    <property type="match status" value="1"/>
</dbReference>
<feature type="binding site" evidence="3">
    <location>
        <position position="347"/>
    </location>
    <ligand>
        <name>ATP</name>
        <dbReference type="ChEBI" id="CHEBI:30616"/>
    </ligand>
</feature>
<feature type="transmembrane region" description="Helical" evidence="4">
    <location>
        <begin position="195"/>
        <end position="212"/>
    </location>
</feature>
<evidence type="ECO:0000256" key="3">
    <source>
        <dbReference type="PROSITE-ProRule" id="PRU10141"/>
    </source>
</evidence>
<evidence type="ECO:0000313" key="7">
    <source>
        <dbReference type="Proteomes" id="UP001189429"/>
    </source>
</evidence>
<dbReference type="PROSITE" id="PS00108">
    <property type="entry name" value="PROTEIN_KINASE_ST"/>
    <property type="match status" value="1"/>
</dbReference>
<feature type="transmembrane region" description="Helical" evidence="4">
    <location>
        <begin position="46"/>
        <end position="69"/>
    </location>
</feature>
<keyword evidence="2 3" id="KW-0067">ATP-binding</keyword>